<dbReference type="InterPro" id="IPR002123">
    <property type="entry name" value="Plipid/glycerol_acylTrfase"/>
</dbReference>
<dbReference type="InterPro" id="IPR056462">
    <property type="entry name" value="HAD_RAM2/GPAT1-8"/>
</dbReference>
<dbReference type="Pfam" id="PF01553">
    <property type="entry name" value="Acyltransferase"/>
    <property type="match status" value="1"/>
</dbReference>
<evidence type="ECO:0000256" key="5">
    <source>
        <dbReference type="ARBA" id="ARBA00022989"/>
    </source>
</evidence>
<keyword evidence="4" id="KW-0812">Transmembrane</keyword>
<name>A0A1U8A340_NELNU</name>
<comment type="subcellular location">
    <subcellularLocation>
        <location evidence="1">Membrane</location>
        <topology evidence="1">Multi-pass membrane protein</topology>
    </subcellularLocation>
</comment>
<proteinExistence type="inferred from homology"/>
<dbReference type="PANTHER" id="PTHR15486:SF62">
    <property type="entry name" value="GLYCEROL-3-PHOSPHATE ACYLTRANSFERASE 2-RELATED"/>
    <property type="match status" value="1"/>
</dbReference>
<dbReference type="eggNOG" id="ENOG502QRJ7">
    <property type="taxonomic scope" value="Eukaryota"/>
</dbReference>
<dbReference type="Proteomes" id="UP000189703">
    <property type="component" value="Unplaced"/>
</dbReference>
<organism evidence="7 8">
    <name type="scientific">Nelumbo nucifera</name>
    <name type="common">Sacred lotus</name>
    <dbReference type="NCBI Taxonomy" id="4432"/>
    <lineage>
        <taxon>Eukaryota</taxon>
        <taxon>Viridiplantae</taxon>
        <taxon>Streptophyta</taxon>
        <taxon>Embryophyta</taxon>
        <taxon>Tracheophyta</taxon>
        <taxon>Spermatophyta</taxon>
        <taxon>Magnoliopsida</taxon>
        <taxon>Proteales</taxon>
        <taxon>Nelumbonaceae</taxon>
        <taxon>Nelumbo</taxon>
    </lineage>
</organism>
<dbReference type="SMART" id="SM00563">
    <property type="entry name" value="PlsC"/>
    <property type="match status" value="1"/>
</dbReference>
<evidence type="ECO:0000256" key="1">
    <source>
        <dbReference type="ARBA" id="ARBA00004141"/>
    </source>
</evidence>
<dbReference type="GeneID" id="104598730"/>
<evidence type="ECO:0000256" key="4">
    <source>
        <dbReference type="ARBA" id="ARBA00022692"/>
    </source>
</evidence>
<evidence type="ECO:0000256" key="2">
    <source>
        <dbReference type="ARBA" id="ARBA00007937"/>
    </source>
</evidence>
<keyword evidence="5" id="KW-1133">Transmembrane helix</keyword>
<keyword evidence="7" id="KW-1185">Reference proteome</keyword>
<dbReference type="KEGG" id="nnu:104598730"/>
<accession>A0A1U8A340</accession>
<keyword evidence="3" id="KW-0808">Transferase</keyword>
<dbReference type="OMA" id="MRYESMA"/>
<dbReference type="GO" id="GO:0016791">
    <property type="term" value="F:phosphatase activity"/>
    <property type="evidence" value="ECO:0000318"/>
    <property type="project" value="GO_Central"/>
</dbReference>
<evidence type="ECO:0000313" key="7">
    <source>
        <dbReference type="Proteomes" id="UP000189703"/>
    </source>
</evidence>
<dbReference type="OrthoDB" id="1854593at2759"/>
<keyword evidence="8" id="KW-0012">Acyltransferase</keyword>
<dbReference type="PANTHER" id="PTHR15486">
    <property type="entry name" value="ANCIENT UBIQUITOUS PROTEIN"/>
    <property type="match status" value="1"/>
</dbReference>
<dbReference type="RefSeq" id="XP_010259212.1">
    <property type="nucleotide sequence ID" value="XM_010260910.1"/>
</dbReference>
<evidence type="ECO:0000256" key="6">
    <source>
        <dbReference type="ARBA" id="ARBA00023136"/>
    </source>
</evidence>
<dbReference type="AlphaFoldDB" id="A0A1U8A340"/>
<evidence type="ECO:0000256" key="3">
    <source>
        <dbReference type="ARBA" id="ARBA00022679"/>
    </source>
</evidence>
<dbReference type="GO" id="GO:0090447">
    <property type="term" value="F:glycerol-3-phosphate 2-O-acyltransferase activity"/>
    <property type="evidence" value="ECO:0000318"/>
    <property type="project" value="GO_Central"/>
</dbReference>
<protein>
    <submittedName>
        <fullName evidence="8">Probable glycerol-3-phosphate acyltransferase 2</fullName>
    </submittedName>
</protein>
<dbReference type="CDD" id="cd06551">
    <property type="entry name" value="LPLAT"/>
    <property type="match status" value="1"/>
</dbReference>
<dbReference type="Pfam" id="PF23270">
    <property type="entry name" value="HAD_RAM2_N"/>
    <property type="match status" value="1"/>
</dbReference>
<comment type="similarity">
    <text evidence="2">Belongs to the GPAT/DAPAT family.</text>
</comment>
<gene>
    <name evidence="8" type="primary">LOC104598730</name>
</gene>
<keyword evidence="6" id="KW-0472">Membrane</keyword>
<dbReference type="STRING" id="4432.A0A1U8A340"/>
<dbReference type="GO" id="GO:0016020">
    <property type="term" value="C:membrane"/>
    <property type="evidence" value="ECO:0000318"/>
    <property type="project" value="GO_Central"/>
</dbReference>
<dbReference type="SUPFAM" id="SSF69593">
    <property type="entry name" value="Glycerol-3-phosphate (1)-acyltransferase"/>
    <property type="match status" value="1"/>
</dbReference>
<evidence type="ECO:0000313" key="8">
    <source>
        <dbReference type="RefSeq" id="XP_010259212.1"/>
    </source>
</evidence>
<dbReference type="GO" id="GO:0010143">
    <property type="term" value="P:cutin biosynthetic process"/>
    <property type="evidence" value="ECO:0000318"/>
    <property type="project" value="GO_Central"/>
</dbReference>
<sequence length="536" mass="60331">MACKGFSFKTLVFSLRILLRRNPLSLVGKGNNANIPQLKSLVFSSLLHATELSNQTLIFDVEGALLRSSSLFPYFMLVAFEAGGLLRAVLLLFLYPFVCLLGKDVGLRVMVFLSFFGIKKESLRVGRAVLPKFFLEDIGYEGFHILMRCRRRVAVSCLPKVMVEGVLRDYLDVEFVVARELKVVCGYYVGLMEDDRNDSLILRGRFAEGKLGSHVVGIGSLHKYEGHQLFSVCKDIYLVSETEKRNWHPLPRDKYPKPLIFHDGRLAFRPTPESAVVMLLWLPLGLFLFILRAIVGLLLPYRLAYCILAFSGMRIRSSKLKSFIAISNPENVQNKEKPKGILYVCNHRTVLDPLFVSTVLNRPVTAVTYSLSRATEIISPIRTARLTRNREQDAVMMEKLLNQGDLIVCPEGTTCREPYLLRFSPLFAEMSDEIVPVAMDVHVNMFYGTTASGFKWLDPVFFLLNPCPCGAVNFLDKLSRGSKFWDSAKSSCEVANQVQRQLAEALGFECTSLTRKDKYTILAGNHGIVNAGKQIV</sequence>
<reference evidence="8" key="1">
    <citation type="submission" date="2025-08" db="UniProtKB">
        <authorList>
            <consortium name="RefSeq"/>
        </authorList>
    </citation>
    <scope>IDENTIFICATION</scope>
</reference>